<dbReference type="InterPro" id="IPR050145">
    <property type="entry name" value="Centrin_CML-like"/>
</dbReference>
<dbReference type="PROSITE" id="PS00018">
    <property type="entry name" value="EF_HAND_1"/>
    <property type="match status" value="5"/>
</dbReference>
<organism evidence="5 6">
    <name type="scientific">Prorocentrum cordatum</name>
    <dbReference type="NCBI Taxonomy" id="2364126"/>
    <lineage>
        <taxon>Eukaryota</taxon>
        <taxon>Sar</taxon>
        <taxon>Alveolata</taxon>
        <taxon>Dinophyceae</taxon>
        <taxon>Prorocentrales</taxon>
        <taxon>Prorocentraceae</taxon>
        <taxon>Prorocentrum</taxon>
    </lineage>
</organism>
<evidence type="ECO:0000256" key="2">
    <source>
        <dbReference type="ARBA" id="ARBA00022837"/>
    </source>
</evidence>
<dbReference type="EMBL" id="CAUYUJ010003538">
    <property type="protein sequence ID" value="CAK0805716.1"/>
    <property type="molecule type" value="Genomic_DNA"/>
</dbReference>
<proteinExistence type="predicted"/>
<evidence type="ECO:0000256" key="3">
    <source>
        <dbReference type="SAM" id="MobiDB-lite"/>
    </source>
</evidence>
<evidence type="ECO:0000313" key="6">
    <source>
        <dbReference type="Proteomes" id="UP001189429"/>
    </source>
</evidence>
<comment type="caution">
    <text evidence="5">The sequence shown here is derived from an EMBL/GenBank/DDBJ whole genome shotgun (WGS) entry which is preliminary data.</text>
</comment>
<dbReference type="Pfam" id="PF13499">
    <property type="entry name" value="EF-hand_7"/>
    <property type="match status" value="1"/>
</dbReference>
<feature type="region of interest" description="Disordered" evidence="3">
    <location>
        <begin position="255"/>
        <end position="284"/>
    </location>
</feature>
<protein>
    <recommendedName>
        <fullName evidence="4">EF-hand domain-containing protein</fullName>
    </recommendedName>
</protein>
<feature type="domain" description="EF-hand" evidence="4">
    <location>
        <begin position="472"/>
        <end position="500"/>
    </location>
</feature>
<dbReference type="Proteomes" id="UP001189429">
    <property type="component" value="Unassembled WGS sequence"/>
</dbReference>
<feature type="domain" description="EF-hand" evidence="4">
    <location>
        <begin position="501"/>
        <end position="536"/>
    </location>
</feature>
<dbReference type="PROSITE" id="PS50222">
    <property type="entry name" value="EF_HAND_2"/>
    <property type="match status" value="4"/>
</dbReference>
<dbReference type="PANTHER" id="PTHR23050">
    <property type="entry name" value="CALCIUM BINDING PROTEIN"/>
    <property type="match status" value="1"/>
</dbReference>
<feature type="compositionally biased region" description="Low complexity" evidence="3">
    <location>
        <begin position="314"/>
        <end position="335"/>
    </location>
</feature>
<keyword evidence="2" id="KW-0106">Calcium</keyword>
<keyword evidence="6" id="KW-1185">Reference proteome</keyword>
<feature type="compositionally biased region" description="Gly residues" evidence="3">
    <location>
        <begin position="68"/>
        <end position="81"/>
    </location>
</feature>
<keyword evidence="1" id="KW-0677">Repeat</keyword>
<evidence type="ECO:0000259" key="4">
    <source>
        <dbReference type="PROSITE" id="PS50222"/>
    </source>
</evidence>
<feature type="domain" description="EF-hand" evidence="4">
    <location>
        <begin position="843"/>
        <end position="878"/>
    </location>
</feature>
<dbReference type="InterPro" id="IPR018247">
    <property type="entry name" value="EF_Hand_1_Ca_BS"/>
</dbReference>
<name>A0ABN9QI70_9DINO</name>
<dbReference type="InterPro" id="IPR002048">
    <property type="entry name" value="EF_hand_dom"/>
</dbReference>
<dbReference type="Pfam" id="PF13833">
    <property type="entry name" value="EF-hand_8"/>
    <property type="match status" value="1"/>
</dbReference>
<gene>
    <name evidence="5" type="ORF">PCOR1329_LOCUS12167</name>
</gene>
<dbReference type="InterPro" id="IPR011992">
    <property type="entry name" value="EF-hand-dom_pair"/>
</dbReference>
<dbReference type="Pfam" id="PF13202">
    <property type="entry name" value="EF-hand_5"/>
    <property type="match status" value="1"/>
</dbReference>
<dbReference type="Gene3D" id="1.10.238.10">
    <property type="entry name" value="EF-hand"/>
    <property type="match status" value="3"/>
</dbReference>
<feature type="region of interest" description="Disordered" evidence="3">
    <location>
        <begin position="297"/>
        <end position="335"/>
    </location>
</feature>
<feature type="domain" description="EF-hand" evidence="4">
    <location>
        <begin position="542"/>
        <end position="577"/>
    </location>
</feature>
<reference evidence="5" key="1">
    <citation type="submission" date="2023-10" db="EMBL/GenBank/DDBJ databases">
        <authorList>
            <person name="Chen Y."/>
            <person name="Shah S."/>
            <person name="Dougan E. K."/>
            <person name="Thang M."/>
            <person name="Chan C."/>
        </authorList>
    </citation>
    <scope>NUCLEOTIDE SEQUENCE [LARGE SCALE GENOMIC DNA]</scope>
</reference>
<evidence type="ECO:0000313" key="5">
    <source>
        <dbReference type="EMBL" id="CAK0805716.1"/>
    </source>
</evidence>
<accession>A0ABN9QI70</accession>
<feature type="region of interest" description="Disordered" evidence="3">
    <location>
        <begin position="36"/>
        <end position="141"/>
    </location>
</feature>
<evidence type="ECO:0000256" key="1">
    <source>
        <dbReference type="ARBA" id="ARBA00022737"/>
    </source>
</evidence>
<sequence>MMGSMAVWSSGVARGQCGRRPPAAAGCGWMAGALAEDSEGGTSPAEGVALPRLGLAPPKAGSAPSGRGTAGQGGAAPGAGGVRLPQLDSPRLPGSELAQAPQARPPELCGRGGQAAEPCATPGGLELPGSAKASGSRARPAALELAGADPLPARPGADVGRPAAKLAAVQFRGEFAACLHEEFAACLDEGEVDRLLRIAQRVTSSSPSDTFSTSGAQAYRLREALRPLRESPEGAAMGYSHRLWVNRAIVKQAQRRRRQLASGRPPRGEEKHPQVQRGVDPQRVQCHGIRKVWAPCGFPSRGGGRGGRRGGAHGAMASGRWGSSSEAEASRSAALQGRQSRRLLLRRGSGDLGPRRGSQESDLVGDFVLEGEEFFGDEAKKQALHNVFGIGLLKGVDAFRVWRKVFEALKVDGEVHHTDLRRALEMAGFQNLDKDCIEAAKQQATKWSTLSVAQFNEFAIHFGTECERLEGNVFKQFDTDSSGQINRGELEGLLKHFGVVPMRHVLDEVLEEVDKDGSGNIGLDEFREVFAILRLREGFSRKEFQYLNDLFKRFDLDGSDKIDKREVSQLLGYLGYRLGADEQDNILQEVDAVGSGELGQFEFLLFMRKCRQREASKLTAAFKSSDSEADGASCFGQLLQVFHRMGYQPDPEAAWEAAEAVGISSREASLDTSDLWRVLTECRAREWFSIAELQQIGRAFEEADAWGRGELGVAQIDKALLGLGLSLRSELLLLLVGKVDLDCSGLLSQAEFRKLIRLHQLGQDQLAQATFQDFLDEDGFVLSAFDSWRAFSALGLVTRRKDSDVARVRAMGTLDWRAFQQQARALEKEQQMFRQRNCGFSEQAVSDLAMRFAQFDTNNGGTLEKGDLVALIESILPGVATAPESRPMLMRMLEEAQGRSGALTGSDMLERREANVGLTSGQMGLSFPQFLKFLSLVRVYKVDQLVQREEKVIEECGLSIYDVQQFRELFLENASGDDFMTVSDLWTLFGTICPLGDKNKAELQQHFMDVVGPTAKNCEVTITCAELMMLLGRLRDANFGGIRDRFSS</sequence>
<dbReference type="SMART" id="SM00054">
    <property type="entry name" value="EFh"/>
    <property type="match status" value="6"/>
</dbReference>
<dbReference type="SUPFAM" id="SSF47473">
    <property type="entry name" value="EF-hand"/>
    <property type="match status" value="3"/>
</dbReference>